<keyword evidence="3" id="KW-1185">Reference proteome</keyword>
<feature type="compositionally biased region" description="Basic and acidic residues" evidence="1">
    <location>
        <begin position="288"/>
        <end position="297"/>
    </location>
</feature>
<feature type="region of interest" description="Disordered" evidence="1">
    <location>
        <begin position="277"/>
        <end position="297"/>
    </location>
</feature>
<evidence type="ECO:0000256" key="1">
    <source>
        <dbReference type="SAM" id="MobiDB-lite"/>
    </source>
</evidence>
<evidence type="ECO:0000313" key="3">
    <source>
        <dbReference type="Proteomes" id="UP000228934"/>
    </source>
</evidence>
<dbReference type="Proteomes" id="UP000228934">
    <property type="component" value="Unassembled WGS sequence"/>
</dbReference>
<name>A0A2G9QJ13_AQUCT</name>
<dbReference type="SUPFAM" id="SSF57667">
    <property type="entry name" value="beta-beta-alpha zinc fingers"/>
    <property type="match status" value="1"/>
</dbReference>
<evidence type="ECO:0000313" key="2">
    <source>
        <dbReference type="EMBL" id="PIO15599.1"/>
    </source>
</evidence>
<dbReference type="Gene3D" id="3.30.160.60">
    <property type="entry name" value="Classic Zinc Finger"/>
    <property type="match status" value="1"/>
</dbReference>
<protein>
    <recommendedName>
        <fullName evidence="4">C2H2-type domain-containing protein</fullName>
    </recommendedName>
</protein>
<evidence type="ECO:0008006" key="4">
    <source>
        <dbReference type="Google" id="ProtNLM"/>
    </source>
</evidence>
<accession>A0A2G9QJ13</accession>
<dbReference type="AlphaFoldDB" id="A0A2G9QJ13"/>
<reference evidence="3" key="1">
    <citation type="journal article" date="2017" name="Nat. Commun.">
        <title>The North American bullfrog draft genome provides insight into hormonal regulation of long noncoding RNA.</title>
        <authorList>
            <person name="Hammond S.A."/>
            <person name="Warren R.L."/>
            <person name="Vandervalk B.P."/>
            <person name="Kucuk E."/>
            <person name="Khan H."/>
            <person name="Gibb E.A."/>
            <person name="Pandoh P."/>
            <person name="Kirk H."/>
            <person name="Zhao Y."/>
            <person name="Jones M."/>
            <person name="Mungall A.J."/>
            <person name="Coope R."/>
            <person name="Pleasance S."/>
            <person name="Moore R.A."/>
            <person name="Holt R.A."/>
            <person name="Round J.M."/>
            <person name="Ohora S."/>
            <person name="Walle B.V."/>
            <person name="Veldhoen N."/>
            <person name="Helbing C.C."/>
            <person name="Birol I."/>
        </authorList>
    </citation>
    <scope>NUCLEOTIDE SEQUENCE [LARGE SCALE GENOMIC DNA]</scope>
</reference>
<feature type="region of interest" description="Disordered" evidence="1">
    <location>
        <begin position="34"/>
        <end position="63"/>
    </location>
</feature>
<dbReference type="InterPro" id="IPR036236">
    <property type="entry name" value="Znf_C2H2_sf"/>
</dbReference>
<gene>
    <name evidence="2" type="ORF">AB205_0133200</name>
</gene>
<dbReference type="EMBL" id="KV980050">
    <property type="protein sequence ID" value="PIO15599.1"/>
    <property type="molecule type" value="Genomic_DNA"/>
</dbReference>
<proteinExistence type="predicted"/>
<organism evidence="2 3">
    <name type="scientific">Aquarana catesbeiana</name>
    <name type="common">American bullfrog</name>
    <name type="synonym">Rana catesbeiana</name>
    <dbReference type="NCBI Taxonomy" id="8400"/>
    <lineage>
        <taxon>Eukaryota</taxon>
        <taxon>Metazoa</taxon>
        <taxon>Chordata</taxon>
        <taxon>Craniata</taxon>
        <taxon>Vertebrata</taxon>
        <taxon>Euteleostomi</taxon>
        <taxon>Amphibia</taxon>
        <taxon>Batrachia</taxon>
        <taxon>Anura</taxon>
        <taxon>Neobatrachia</taxon>
        <taxon>Ranoidea</taxon>
        <taxon>Ranidae</taxon>
        <taxon>Aquarana</taxon>
    </lineage>
</organism>
<sequence length="418" mass="47704">MEEKPSHASNNILNLTLEIIYLLTGEDYEMVKKASSEPLKQNSSPGGSPPITVTPPDSLTHNTNNDKKILEVIKKMIKLLTGEEWEYLEGHKDLYKEVAIEDHQKGQKDLNKNVMIDECQKPHKDKKKKVMMEDHQTVPSLDGSSNGNPPERCPLPLCSTQEDDFIFDQLEELMDINVEVKRIEGEMFVRDGQQSTEEDVVMVTDGSSNGNPPDRCPHPLYSTQEGHTIPHHHQSGKFQGYNIVVKEEFKDEDEKYGVMKERSEGHKEVMKKPINKRNPAKRCSSPLDTRDSTSEGHRYTQFSQAEALSDMKIEIKEEGEAYAMGDLSTEEDGTMVTVKEEDSSLDISSEEDSRTQPVLSIHRVREMFQKRKFRFLYTQSIHTDSLPFPYTECGKCITKKGNLNRHEMTPISGWRSVD</sequence>